<dbReference type="InterPro" id="IPR004158">
    <property type="entry name" value="DUF247_pln"/>
</dbReference>
<feature type="non-terminal residue" evidence="1">
    <location>
        <position position="1"/>
    </location>
</feature>
<proteinExistence type="predicted"/>
<dbReference type="PANTHER" id="PTHR31170">
    <property type="entry name" value="BNAC04G53230D PROTEIN"/>
    <property type="match status" value="1"/>
</dbReference>
<keyword evidence="2" id="KW-1185">Reference proteome</keyword>
<reference evidence="1" key="1">
    <citation type="submission" date="2022-08" db="EMBL/GenBank/DDBJ databases">
        <authorList>
            <person name="Gutierrez-Valencia J."/>
        </authorList>
    </citation>
    <scope>NUCLEOTIDE SEQUENCE</scope>
</reference>
<protein>
    <submittedName>
        <fullName evidence="1">Uncharacterized protein</fullName>
    </submittedName>
</protein>
<evidence type="ECO:0000313" key="1">
    <source>
        <dbReference type="EMBL" id="CAI0458690.1"/>
    </source>
</evidence>
<dbReference type="PANTHER" id="PTHR31170:SF25">
    <property type="entry name" value="BNAA09G04570D PROTEIN"/>
    <property type="match status" value="1"/>
</dbReference>
<comment type="caution">
    <text evidence="1">The sequence shown here is derived from an EMBL/GenBank/DDBJ whole genome shotgun (WGS) entry which is preliminary data.</text>
</comment>
<organism evidence="1 2">
    <name type="scientific">Linum tenue</name>
    <dbReference type="NCBI Taxonomy" id="586396"/>
    <lineage>
        <taxon>Eukaryota</taxon>
        <taxon>Viridiplantae</taxon>
        <taxon>Streptophyta</taxon>
        <taxon>Embryophyta</taxon>
        <taxon>Tracheophyta</taxon>
        <taxon>Spermatophyta</taxon>
        <taxon>Magnoliopsida</taxon>
        <taxon>eudicotyledons</taxon>
        <taxon>Gunneridae</taxon>
        <taxon>Pentapetalae</taxon>
        <taxon>rosids</taxon>
        <taxon>fabids</taxon>
        <taxon>Malpighiales</taxon>
        <taxon>Linaceae</taxon>
        <taxon>Linum</taxon>
    </lineage>
</organism>
<dbReference type="EMBL" id="CAMGYJ010000008">
    <property type="protein sequence ID" value="CAI0458690.1"/>
    <property type="molecule type" value="Genomic_DNA"/>
</dbReference>
<dbReference type="AlphaFoldDB" id="A0AAV0NJI4"/>
<accession>A0AAV0NJI4</accession>
<name>A0AAV0NJI4_9ROSI</name>
<gene>
    <name evidence="1" type="ORF">LITE_LOCUS33659</name>
</gene>
<dbReference type="Pfam" id="PF03140">
    <property type="entry name" value="DUF247"/>
    <property type="match status" value="1"/>
</dbReference>
<evidence type="ECO:0000313" key="2">
    <source>
        <dbReference type="Proteomes" id="UP001154282"/>
    </source>
</evidence>
<dbReference type="Proteomes" id="UP001154282">
    <property type="component" value="Unassembled WGS sequence"/>
</dbReference>
<sequence length="107" mass="12557">VSIRIAEKLRKSPSISSEFSIFRVPGQLRSVNEQAYEPQMLAIGPYYHGKADLQHMERHKIHYLRLLLHRTKDADDHHDDEVNRYVSAMKALEERARKCYAEPISRL</sequence>